<dbReference type="GO" id="GO:0006805">
    <property type="term" value="P:xenobiotic metabolic process"/>
    <property type="evidence" value="ECO:0007669"/>
    <property type="project" value="TreeGrafter"/>
</dbReference>
<dbReference type="InterPro" id="IPR017972">
    <property type="entry name" value="Cyt_P450_CS"/>
</dbReference>
<keyword evidence="4 11" id="KW-0479">Metal-binding</keyword>
<evidence type="ECO:0000256" key="10">
    <source>
        <dbReference type="ARBA" id="ARBA00023136"/>
    </source>
</evidence>
<dbReference type="GO" id="GO:0008392">
    <property type="term" value="F:arachidonate epoxygenase activity"/>
    <property type="evidence" value="ECO:0007669"/>
    <property type="project" value="TreeGrafter"/>
</dbReference>
<evidence type="ECO:0000256" key="5">
    <source>
        <dbReference type="ARBA" id="ARBA00022824"/>
    </source>
</evidence>
<accession>A0A6P5J119</accession>
<evidence type="ECO:0000256" key="12">
    <source>
        <dbReference type="RuleBase" id="RU000461"/>
    </source>
</evidence>
<dbReference type="SUPFAM" id="SSF48264">
    <property type="entry name" value="Cytochrome P450"/>
    <property type="match status" value="1"/>
</dbReference>
<dbReference type="GO" id="GO:0005789">
    <property type="term" value="C:endoplasmic reticulum membrane"/>
    <property type="evidence" value="ECO:0007669"/>
    <property type="project" value="UniProtKB-SubCell"/>
</dbReference>
<keyword evidence="9 12" id="KW-0503">Monooxygenase</keyword>
<keyword evidence="6 13" id="KW-0492">Microsome</keyword>
<keyword evidence="14" id="KW-0732">Signal</keyword>
<evidence type="ECO:0000313" key="15">
    <source>
        <dbReference type="Proteomes" id="UP000515140"/>
    </source>
</evidence>
<keyword evidence="7 12" id="KW-0560">Oxidoreductase</keyword>
<dbReference type="FunFam" id="1.10.630.10:FF:000001">
    <property type="entry name" value="Cytochrome P450, family 2"/>
    <property type="match status" value="1"/>
</dbReference>
<keyword evidence="8 11" id="KW-0408">Iron</keyword>
<dbReference type="KEGG" id="pcw:110198215"/>
<evidence type="ECO:0000256" key="13">
    <source>
        <dbReference type="RuleBase" id="RU368046"/>
    </source>
</evidence>
<dbReference type="RefSeq" id="XP_020828057.1">
    <property type="nucleotide sequence ID" value="XM_020972398.1"/>
</dbReference>
<dbReference type="GeneID" id="110198215"/>
<dbReference type="EC" id="1.14.14.1" evidence="13"/>
<dbReference type="GO" id="GO:0005506">
    <property type="term" value="F:iron ion binding"/>
    <property type="evidence" value="ECO:0007669"/>
    <property type="project" value="UniProtKB-UniRule"/>
</dbReference>
<dbReference type="GO" id="GO:0019373">
    <property type="term" value="P:epoxygenase P450 pathway"/>
    <property type="evidence" value="ECO:0007669"/>
    <property type="project" value="TreeGrafter"/>
</dbReference>
<keyword evidence="15" id="KW-1185">Reference proteome</keyword>
<feature type="signal peptide" evidence="14">
    <location>
        <begin position="1"/>
        <end position="26"/>
    </location>
</feature>
<evidence type="ECO:0000256" key="11">
    <source>
        <dbReference type="PIRSR" id="PIRSR602401-1"/>
    </source>
</evidence>
<keyword evidence="3 11" id="KW-0349">Heme</keyword>
<evidence type="ECO:0000256" key="2">
    <source>
        <dbReference type="ARBA" id="ARBA00010617"/>
    </source>
</evidence>
<protein>
    <recommendedName>
        <fullName evidence="13">Cytochrome P450</fullName>
        <ecNumber evidence="13">1.14.14.1</ecNumber>
    </recommendedName>
</protein>
<reference evidence="16" key="1">
    <citation type="submission" date="2025-08" db="UniProtKB">
        <authorList>
            <consortium name="RefSeq"/>
        </authorList>
    </citation>
    <scope>IDENTIFICATION</scope>
    <source>
        <tissue evidence="16">Spleen</tissue>
    </source>
</reference>
<evidence type="ECO:0000256" key="14">
    <source>
        <dbReference type="SAM" id="SignalP"/>
    </source>
</evidence>
<comment type="similarity">
    <text evidence="2 12">Belongs to the cytochrome P450 family.</text>
</comment>
<dbReference type="GO" id="GO:0020037">
    <property type="term" value="F:heme binding"/>
    <property type="evidence" value="ECO:0007669"/>
    <property type="project" value="UniProtKB-UniRule"/>
</dbReference>
<dbReference type="InterPro" id="IPR050182">
    <property type="entry name" value="Cytochrome_P450_fam2"/>
</dbReference>
<dbReference type="InParanoid" id="A0A6P5J119"/>
<evidence type="ECO:0000256" key="3">
    <source>
        <dbReference type="ARBA" id="ARBA00022617"/>
    </source>
</evidence>
<dbReference type="PANTHER" id="PTHR24300">
    <property type="entry name" value="CYTOCHROME P450 508A4-RELATED"/>
    <property type="match status" value="1"/>
</dbReference>
<dbReference type="Pfam" id="PF00067">
    <property type="entry name" value="p450"/>
    <property type="match status" value="1"/>
</dbReference>
<dbReference type="Proteomes" id="UP000515140">
    <property type="component" value="Unplaced"/>
</dbReference>
<comment type="cofactor">
    <cofactor evidence="1 11 13">
        <name>heme</name>
        <dbReference type="ChEBI" id="CHEBI:30413"/>
    </cofactor>
</comment>
<evidence type="ECO:0000256" key="1">
    <source>
        <dbReference type="ARBA" id="ARBA00001971"/>
    </source>
</evidence>
<keyword evidence="5 13" id="KW-0256">Endoplasmic reticulum</keyword>
<dbReference type="AlphaFoldDB" id="A0A6P5J119"/>
<dbReference type="PRINTS" id="PR00463">
    <property type="entry name" value="EP450I"/>
</dbReference>
<comment type="catalytic activity">
    <reaction evidence="13">
        <text>an organic molecule + reduced [NADPH--hemoprotein reductase] + O2 = an alcohol + oxidized [NADPH--hemoprotein reductase] + H2O + H(+)</text>
        <dbReference type="Rhea" id="RHEA:17149"/>
        <dbReference type="Rhea" id="RHEA-COMP:11964"/>
        <dbReference type="Rhea" id="RHEA-COMP:11965"/>
        <dbReference type="ChEBI" id="CHEBI:15377"/>
        <dbReference type="ChEBI" id="CHEBI:15378"/>
        <dbReference type="ChEBI" id="CHEBI:15379"/>
        <dbReference type="ChEBI" id="CHEBI:30879"/>
        <dbReference type="ChEBI" id="CHEBI:57618"/>
        <dbReference type="ChEBI" id="CHEBI:58210"/>
        <dbReference type="ChEBI" id="CHEBI:142491"/>
        <dbReference type="EC" id="1.14.14.1"/>
    </reaction>
</comment>
<dbReference type="InterPro" id="IPR002401">
    <property type="entry name" value="Cyt_P450_E_grp-I"/>
</dbReference>
<dbReference type="InterPro" id="IPR008068">
    <property type="entry name" value="Cyt_P450_E_grp-I_CYP2B-like"/>
</dbReference>
<evidence type="ECO:0000313" key="16">
    <source>
        <dbReference type="RefSeq" id="XP_020828057.1"/>
    </source>
</evidence>
<dbReference type="PRINTS" id="PR00385">
    <property type="entry name" value="P450"/>
</dbReference>
<dbReference type="PROSITE" id="PS00086">
    <property type="entry name" value="CYTOCHROME_P450"/>
    <property type="match status" value="1"/>
</dbReference>
<organism evidence="15 16">
    <name type="scientific">Phascolarctos cinereus</name>
    <name type="common">Koala</name>
    <dbReference type="NCBI Taxonomy" id="38626"/>
    <lineage>
        <taxon>Eukaryota</taxon>
        <taxon>Metazoa</taxon>
        <taxon>Chordata</taxon>
        <taxon>Craniata</taxon>
        <taxon>Vertebrata</taxon>
        <taxon>Euteleostomi</taxon>
        <taxon>Mammalia</taxon>
        <taxon>Metatheria</taxon>
        <taxon>Diprotodontia</taxon>
        <taxon>Phascolarctidae</taxon>
        <taxon>Phascolarctos</taxon>
    </lineage>
</organism>
<dbReference type="PANTHER" id="PTHR24300:SF406">
    <property type="entry name" value="CYTOCHROME P450 2B6"/>
    <property type="match status" value="1"/>
</dbReference>
<dbReference type="GO" id="GO:0016712">
    <property type="term" value="F:oxidoreductase activity, acting on paired donors, with incorporation or reduction of molecular oxygen, reduced flavin or flavoprotein as one donor, and incorporation of one atom of oxygen"/>
    <property type="evidence" value="ECO:0007669"/>
    <property type="project" value="UniProtKB-EC"/>
</dbReference>
<evidence type="ECO:0000256" key="4">
    <source>
        <dbReference type="ARBA" id="ARBA00022723"/>
    </source>
</evidence>
<name>A0A6P5J119_PHACI</name>
<dbReference type="FunCoup" id="A0A6P5J119">
    <property type="interactions" value="268"/>
</dbReference>
<gene>
    <name evidence="16" type="primary">LOC110198215</name>
</gene>
<comment type="subcellular location">
    <subcellularLocation>
        <location evidence="13">Endoplasmic reticulum membrane</location>
        <topology evidence="13">Peripheral membrane protein</topology>
    </subcellularLocation>
    <subcellularLocation>
        <location evidence="13">Microsome membrane</location>
        <topology evidence="13">Peripheral membrane protein</topology>
    </subcellularLocation>
</comment>
<evidence type="ECO:0000256" key="8">
    <source>
        <dbReference type="ARBA" id="ARBA00023004"/>
    </source>
</evidence>
<proteinExistence type="inferred from homology"/>
<dbReference type="Gene3D" id="1.10.630.10">
    <property type="entry name" value="Cytochrome P450"/>
    <property type="match status" value="1"/>
</dbReference>
<comment type="function">
    <text evidence="13">Cytochromes P450 are a group of heme-thiolate monooxygenases. In liver microsomes, this enzyme is involved in an NADPH-dependent electron transport pathway. It oxidizes a variety of structurally unrelated compounds, including steroids, fatty acids, and xenobiotics.</text>
</comment>
<keyword evidence="10" id="KW-0472">Membrane</keyword>
<sequence length="492" mass="55698">MDVVSLLLLAALLGLLLLLARGPAASRKGHLPPGPQPLPLLGNFFQMDRQGILKSFSVLRDKYGDVFTIFLGSRPVVVLCGTEAVKEALVEKAEEFSGRAPVAMVDSVLQGQGVVFANGETWKTLRRFSLATLRDFGMGKRTIEERIQEEAQCLVEELQKSKEALLDPTILFHSITANIICSIVFGQRFSYHDKQFQDMLNKFNDTFTLTSSALGQIFEMFSGFLKFFPGPHRRVHNNLTFINAFIAENVEKHKESLDPSAPRDFIDVYLLRMEKEKEIANTKFHYRNLIMTVMSLFFAGTETTSTTLRYACLLLLKYPWVAEKVQKEIDQVIGKNRLPELKDRAKMPYTDAVIHETQRFGDLLPMAVPHSVTQDTSFRGYLLPKGTEVYPLLTTVLHDPRYFEKPYAFDPNHFLDAQGSLKKSEAFVPFSSGKRTCLGEGIARMELFLFFTTILQNFSLSSSMHPDSIDLTPRVSGVTNVPPIYHLRFHPR</sequence>
<dbReference type="InterPro" id="IPR001128">
    <property type="entry name" value="Cyt_P450"/>
</dbReference>
<feature type="binding site" description="axial binding residue" evidence="11">
    <location>
        <position position="437"/>
    </location>
    <ligand>
        <name>heme</name>
        <dbReference type="ChEBI" id="CHEBI:30413"/>
    </ligand>
    <ligandPart>
        <name>Fe</name>
        <dbReference type="ChEBI" id="CHEBI:18248"/>
    </ligandPart>
</feature>
<evidence type="ECO:0000256" key="7">
    <source>
        <dbReference type="ARBA" id="ARBA00023002"/>
    </source>
</evidence>
<feature type="chain" id="PRO_5028253141" description="Cytochrome P450" evidence="14">
    <location>
        <begin position="27"/>
        <end position="492"/>
    </location>
</feature>
<dbReference type="PRINTS" id="PR01685">
    <property type="entry name" value="EP450ICYP2B"/>
</dbReference>
<dbReference type="InterPro" id="IPR036396">
    <property type="entry name" value="Cyt_P450_sf"/>
</dbReference>
<evidence type="ECO:0000256" key="9">
    <source>
        <dbReference type="ARBA" id="ARBA00023033"/>
    </source>
</evidence>
<evidence type="ECO:0000256" key="6">
    <source>
        <dbReference type="ARBA" id="ARBA00022848"/>
    </source>
</evidence>